<organism evidence="1 2">
    <name type="scientific">Actinopolymorpha cephalotaxi</name>
    <dbReference type="NCBI Taxonomy" id="504797"/>
    <lineage>
        <taxon>Bacteria</taxon>
        <taxon>Bacillati</taxon>
        <taxon>Actinomycetota</taxon>
        <taxon>Actinomycetes</taxon>
        <taxon>Propionibacteriales</taxon>
        <taxon>Actinopolymorphaceae</taxon>
        <taxon>Actinopolymorpha</taxon>
    </lineage>
</organism>
<evidence type="ECO:0000313" key="1">
    <source>
        <dbReference type="EMBL" id="NYH86359.1"/>
    </source>
</evidence>
<dbReference type="RefSeq" id="WP_139239221.1">
    <property type="nucleotide sequence ID" value="NZ_FOOI01000024.1"/>
</dbReference>
<accession>A0ABX2SAS0</accession>
<dbReference type="Proteomes" id="UP000533017">
    <property type="component" value="Unassembled WGS sequence"/>
</dbReference>
<protein>
    <submittedName>
        <fullName evidence="1">Uncharacterized protein</fullName>
    </submittedName>
</protein>
<name>A0ABX2SAS0_9ACTN</name>
<reference evidence="1 2" key="1">
    <citation type="submission" date="2020-07" db="EMBL/GenBank/DDBJ databases">
        <title>Sequencing the genomes of 1000 actinobacteria strains.</title>
        <authorList>
            <person name="Klenk H.-P."/>
        </authorList>
    </citation>
    <scope>NUCLEOTIDE SEQUENCE [LARGE SCALE GENOMIC DNA]</scope>
    <source>
        <strain evidence="1 2">DSM 45117</strain>
    </source>
</reference>
<evidence type="ECO:0000313" key="2">
    <source>
        <dbReference type="Proteomes" id="UP000533017"/>
    </source>
</evidence>
<sequence>MTRKDRLTGGRLLTCPHLRPVRLLENFTTIRPAGDAGEMTWKLVRMMPLRLRTSPDPVVRPPTATVSTSTTLRRTWAMICGMMFRALPLPGIRGL</sequence>
<gene>
    <name evidence="1" type="ORF">FHR37_005210</name>
</gene>
<keyword evidence="2" id="KW-1185">Reference proteome</keyword>
<comment type="caution">
    <text evidence="1">The sequence shown here is derived from an EMBL/GenBank/DDBJ whole genome shotgun (WGS) entry which is preliminary data.</text>
</comment>
<dbReference type="EMBL" id="JACBZA010000001">
    <property type="protein sequence ID" value="NYH86359.1"/>
    <property type="molecule type" value="Genomic_DNA"/>
</dbReference>
<proteinExistence type="predicted"/>